<evidence type="ECO:0000313" key="3">
    <source>
        <dbReference type="Proteomes" id="UP001359469"/>
    </source>
</evidence>
<feature type="domain" description="Peptidase C39" evidence="1">
    <location>
        <begin position="30"/>
        <end position="174"/>
    </location>
</feature>
<dbReference type="InterPro" id="IPR005074">
    <property type="entry name" value="Peptidase_C39"/>
</dbReference>
<sequence>MSSIPYISQNWLKNYDVNKKDMKELFGMIQYWSDRSCGLACLLMALKGLKNTEIKMHDIFNAAIRIGAYSQNGWIHYKLAELSTSFGLPSQALKIPLDDVLDLVNKGAVFIASIRHKFPVNAGKGGHLVLVYKYKEHAGKKYIFFRDPSRWGETHNCITIDRFNASYSSNGIILGIHH</sequence>
<comment type="caution">
    <text evidence="2">The sequence shown here is derived from an EMBL/GenBank/DDBJ whole genome shotgun (WGS) entry which is preliminary data.</text>
</comment>
<keyword evidence="3" id="KW-1185">Reference proteome</keyword>
<name>A0ABU8JNE2_DICCH</name>
<proteinExistence type="predicted"/>
<protein>
    <submittedName>
        <fullName evidence="2">Cysteine peptidase family C39 domain-containing protein</fullName>
    </submittedName>
</protein>
<dbReference type="EMBL" id="JBBBOO010000007">
    <property type="protein sequence ID" value="MEI7064224.1"/>
    <property type="molecule type" value="Genomic_DNA"/>
</dbReference>
<dbReference type="RefSeq" id="WP_040003106.1">
    <property type="nucleotide sequence ID" value="NZ_JAFCAF010000016.1"/>
</dbReference>
<evidence type="ECO:0000259" key="1">
    <source>
        <dbReference type="PROSITE" id="PS50990"/>
    </source>
</evidence>
<reference evidence="2 3" key="1">
    <citation type="submission" date="2024-03" db="EMBL/GenBank/DDBJ databases">
        <title>Analysis of soft rot Pectobacteriaceae population diversity in US potato growing regions between 2016 and 2022.</title>
        <authorList>
            <person name="Ma X."/>
            <person name="Zhang X."/>
            <person name="Stodghill P."/>
            <person name="Rioux R."/>
            <person name="Babler B."/>
            <person name="Shrestha S."/>
            <person name="Babler B."/>
            <person name="Rivedal H."/>
            <person name="Frost K."/>
            <person name="Hao J."/>
            <person name="Secor G."/>
            <person name="Swingle B."/>
        </authorList>
    </citation>
    <scope>NUCLEOTIDE SEQUENCE [LARGE SCALE GENOMIC DNA]</scope>
    <source>
        <strain evidence="2 3">SR64</strain>
    </source>
</reference>
<accession>A0ABU8JNE2</accession>
<dbReference type="PROSITE" id="PS50990">
    <property type="entry name" value="PEPTIDASE_C39"/>
    <property type="match status" value="1"/>
</dbReference>
<dbReference type="Gene3D" id="3.90.70.10">
    <property type="entry name" value="Cysteine proteinases"/>
    <property type="match status" value="1"/>
</dbReference>
<dbReference type="Proteomes" id="UP001359469">
    <property type="component" value="Unassembled WGS sequence"/>
</dbReference>
<dbReference type="Pfam" id="PF03412">
    <property type="entry name" value="Peptidase_C39"/>
    <property type="match status" value="1"/>
</dbReference>
<organism evidence="2 3">
    <name type="scientific">Dickeya chrysanthemi</name>
    <name type="common">Pectobacterium chrysanthemi</name>
    <name type="synonym">Erwinia chrysanthemi</name>
    <dbReference type="NCBI Taxonomy" id="556"/>
    <lineage>
        <taxon>Bacteria</taxon>
        <taxon>Pseudomonadati</taxon>
        <taxon>Pseudomonadota</taxon>
        <taxon>Gammaproteobacteria</taxon>
        <taxon>Enterobacterales</taxon>
        <taxon>Pectobacteriaceae</taxon>
        <taxon>Dickeya</taxon>
    </lineage>
</organism>
<evidence type="ECO:0000313" key="2">
    <source>
        <dbReference type="EMBL" id="MEI7064224.1"/>
    </source>
</evidence>
<gene>
    <name evidence="2" type="ORF">WCU84_11200</name>
</gene>